<evidence type="ECO:0000313" key="2">
    <source>
        <dbReference type="Proteomes" id="UP000023152"/>
    </source>
</evidence>
<organism evidence="1 2">
    <name type="scientific">Reticulomyxa filosa</name>
    <dbReference type="NCBI Taxonomy" id="46433"/>
    <lineage>
        <taxon>Eukaryota</taxon>
        <taxon>Sar</taxon>
        <taxon>Rhizaria</taxon>
        <taxon>Retaria</taxon>
        <taxon>Foraminifera</taxon>
        <taxon>Monothalamids</taxon>
        <taxon>Reticulomyxidae</taxon>
        <taxon>Reticulomyxa</taxon>
    </lineage>
</organism>
<dbReference type="InterPro" id="IPR015915">
    <property type="entry name" value="Kelch-typ_b-propeller"/>
</dbReference>
<proteinExistence type="predicted"/>
<evidence type="ECO:0008006" key="3">
    <source>
        <dbReference type="Google" id="ProtNLM"/>
    </source>
</evidence>
<accession>X6MQG5</accession>
<dbReference type="EMBL" id="ASPP01018568">
    <property type="protein sequence ID" value="ETO16099.1"/>
    <property type="molecule type" value="Genomic_DNA"/>
</dbReference>
<sequence>MTQKMEKTDIKSESNSNAGSFETLTSLPSSVFLSQAVVHKDEILICGGFENNNCYSYHLIKNQYKRICSYPKDMIFAGHCVMKLRNDNNSNALTLLSFGGQNKSEKKRAFVMKYVSVWNDTKEEKSQIEQKEPYNEWIHFTDNHNNPICIGRDEDNYTGVRGVIGGSNNHLLFITYYPRNITVFNLDTFQHMKHDILPIGENEIYYHCLALIPDNENKKKVKYNKLKYYKLWVCSDIRLFNRYACVCIDDAILFFGGRGDTDVGTSNLIFKYFVKENKWMKFEQAMPSQLWGSIGIWNENDMYIHIIGGHDGRARVSTHIKTSLSKWTKEPTENEKKWMIQDEEKKEIKGLTRIKKELSVIDERFNIANFK</sequence>
<dbReference type="Gene3D" id="2.120.10.80">
    <property type="entry name" value="Kelch-type beta propeller"/>
    <property type="match status" value="2"/>
</dbReference>
<protein>
    <recommendedName>
        <fullName evidence="3">Kelch motif family protein</fullName>
    </recommendedName>
</protein>
<evidence type="ECO:0000313" key="1">
    <source>
        <dbReference type="EMBL" id="ETO16099.1"/>
    </source>
</evidence>
<dbReference type="SUPFAM" id="SSF117281">
    <property type="entry name" value="Kelch motif"/>
    <property type="match status" value="1"/>
</dbReference>
<gene>
    <name evidence="1" type="ORF">RFI_21256</name>
</gene>
<comment type="caution">
    <text evidence="1">The sequence shown here is derived from an EMBL/GenBank/DDBJ whole genome shotgun (WGS) entry which is preliminary data.</text>
</comment>
<feature type="non-terminal residue" evidence="1">
    <location>
        <position position="371"/>
    </location>
</feature>
<reference evidence="1 2" key="1">
    <citation type="journal article" date="2013" name="Curr. Biol.">
        <title>The Genome of the Foraminiferan Reticulomyxa filosa.</title>
        <authorList>
            <person name="Glockner G."/>
            <person name="Hulsmann N."/>
            <person name="Schleicher M."/>
            <person name="Noegel A.A."/>
            <person name="Eichinger L."/>
            <person name="Gallinger C."/>
            <person name="Pawlowski J."/>
            <person name="Sierra R."/>
            <person name="Euteneuer U."/>
            <person name="Pillet L."/>
            <person name="Moustafa A."/>
            <person name="Platzer M."/>
            <person name="Groth M."/>
            <person name="Szafranski K."/>
            <person name="Schliwa M."/>
        </authorList>
    </citation>
    <scope>NUCLEOTIDE SEQUENCE [LARGE SCALE GENOMIC DNA]</scope>
</reference>
<dbReference type="OrthoDB" id="432528at2759"/>
<name>X6MQG5_RETFI</name>
<keyword evidence="2" id="KW-1185">Reference proteome</keyword>
<dbReference type="Proteomes" id="UP000023152">
    <property type="component" value="Unassembled WGS sequence"/>
</dbReference>
<dbReference type="AlphaFoldDB" id="X6MQG5"/>